<keyword evidence="2" id="KW-1185">Reference proteome</keyword>
<evidence type="ECO:0000313" key="1">
    <source>
        <dbReference type="EMBL" id="MST83832.1"/>
    </source>
</evidence>
<comment type="caution">
    <text evidence="1">The sequence shown here is derived from an EMBL/GenBank/DDBJ whole genome shotgun (WGS) entry which is preliminary data.</text>
</comment>
<dbReference type="AlphaFoldDB" id="A0A7K0KD36"/>
<dbReference type="EMBL" id="VUNG01000005">
    <property type="protein sequence ID" value="MST83832.1"/>
    <property type="molecule type" value="Genomic_DNA"/>
</dbReference>
<dbReference type="RefSeq" id="WP_154533411.1">
    <property type="nucleotide sequence ID" value="NZ_VUNG01000005.1"/>
</dbReference>
<gene>
    <name evidence="1" type="ORF">FYJ73_03945</name>
</gene>
<accession>A0A7K0KD36</accession>
<proteinExistence type="predicted"/>
<organism evidence="1 2">
    <name type="scientific">Hallella mizrahii</name>
    <dbReference type="NCBI Taxonomy" id="2606637"/>
    <lineage>
        <taxon>Bacteria</taxon>
        <taxon>Pseudomonadati</taxon>
        <taxon>Bacteroidota</taxon>
        <taxon>Bacteroidia</taxon>
        <taxon>Bacteroidales</taxon>
        <taxon>Prevotellaceae</taxon>
        <taxon>Hallella</taxon>
    </lineage>
</organism>
<protein>
    <submittedName>
        <fullName evidence="1">Uncharacterized protein</fullName>
    </submittedName>
</protein>
<sequence>MVSKDKYKSLLERYKQALIKNPKLNLSAYCRLNDVSVSGMHHYIEDIGQSVKSIRDAVLKATEHQNCEVFVPFTADSPHSDVDRADVTIQLPNGTLVSVSRCDAGIITAVLNALK</sequence>
<evidence type="ECO:0000313" key="2">
    <source>
        <dbReference type="Proteomes" id="UP000438914"/>
    </source>
</evidence>
<name>A0A7K0KD36_9BACT</name>
<reference evidence="1 2" key="1">
    <citation type="submission" date="2019-08" db="EMBL/GenBank/DDBJ databases">
        <title>In-depth cultivation of the pig gut microbiome towards novel bacterial diversity and tailored functional studies.</title>
        <authorList>
            <person name="Wylensek D."/>
            <person name="Hitch T.C.A."/>
            <person name="Clavel T."/>
        </authorList>
    </citation>
    <scope>NUCLEOTIDE SEQUENCE [LARGE SCALE GENOMIC DNA]</scope>
    <source>
        <strain evidence="1 2">LKV-178-WT-2A</strain>
    </source>
</reference>
<dbReference type="Proteomes" id="UP000438914">
    <property type="component" value="Unassembled WGS sequence"/>
</dbReference>